<dbReference type="PROSITE" id="PS50850">
    <property type="entry name" value="MFS"/>
    <property type="match status" value="1"/>
</dbReference>
<evidence type="ECO:0000256" key="1">
    <source>
        <dbReference type="ARBA" id="ARBA00004141"/>
    </source>
</evidence>
<dbReference type="InterPro" id="IPR005829">
    <property type="entry name" value="Sugar_transporter_CS"/>
</dbReference>
<name>A0A427YT00_9TREE</name>
<evidence type="ECO:0000256" key="7">
    <source>
        <dbReference type="ARBA" id="ARBA00049119"/>
    </source>
</evidence>
<dbReference type="InterPro" id="IPR050360">
    <property type="entry name" value="MFS_Sugar_Transporters"/>
</dbReference>
<feature type="transmembrane region" description="Helical" evidence="9">
    <location>
        <begin position="151"/>
        <end position="173"/>
    </location>
</feature>
<dbReference type="AlphaFoldDB" id="A0A427YT00"/>
<keyword evidence="6 9" id="KW-0472">Membrane</keyword>
<evidence type="ECO:0000256" key="2">
    <source>
        <dbReference type="ARBA" id="ARBA00010992"/>
    </source>
</evidence>
<dbReference type="PANTHER" id="PTHR48022">
    <property type="entry name" value="PLASTIDIC GLUCOSE TRANSPORTER 4"/>
    <property type="match status" value="1"/>
</dbReference>
<keyword evidence="5 9" id="KW-1133">Transmembrane helix</keyword>
<comment type="caution">
    <text evidence="11">The sequence shown here is derived from an EMBL/GenBank/DDBJ whole genome shotgun (WGS) entry which is preliminary data.</text>
</comment>
<reference evidence="11 12" key="1">
    <citation type="submission" date="2018-11" db="EMBL/GenBank/DDBJ databases">
        <title>Genome sequence of Saitozyma podzolica DSM 27192.</title>
        <authorList>
            <person name="Aliyu H."/>
            <person name="Gorte O."/>
            <person name="Ochsenreither K."/>
        </authorList>
    </citation>
    <scope>NUCLEOTIDE SEQUENCE [LARGE SCALE GENOMIC DNA]</scope>
    <source>
        <strain evidence="11 12">DSM 27192</strain>
    </source>
</reference>
<dbReference type="InterPro" id="IPR036259">
    <property type="entry name" value="MFS_trans_sf"/>
</dbReference>
<protein>
    <recommendedName>
        <fullName evidence="10">Major facilitator superfamily (MFS) profile domain-containing protein</fullName>
    </recommendedName>
</protein>
<comment type="subcellular location">
    <subcellularLocation>
        <location evidence="1">Membrane</location>
        <topology evidence="1">Multi-pass membrane protein</topology>
    </subcellularLocation>
</comment>
<keyword evidence="12" id="KW-1185">Reference proteome</keyword>
<evidence type="ECO:0000313" key="12">
    <source>
        <dbReference type="Proteomes" id="UP000279259"/>
    </source>
</evidence>
<evidence type="ECO:0000256" key="3">
    <source>
        <dbReference type="ARBA" id="ARBA00022448"/>
    </source>
</evidence>
<feature type="transmembrane region" description="Helical" evidence="9">
    <location>
        <begin position="216"/>
        <end position="237"/>
    </location>
</feature>
<dbReference type="Gene3D" id="1.20.1250.20">
    <property type="entry name" value="MFS general substrate transporter like domains"/>
    <property type="match status" value="1"/>
</dbReference>
<dbReference type="Proteomes" id="UP000279259">
    <property type="component" value="Unassembled WGS sequence"/>
</dbReference>
<dbReference type="InterPro" id="IPR020846">
    <property type="entry name" value="MFS_dom"/>
</dbReference>
<sequence>MDDKLATEHHQLEAIPKLAANDLAEAQRVEIAAHNMSTWQTIQSHKRIIAISIALTLAPLMDGFDTIAMNLCLTMPAFDRVFGVHVGSTYVIEATWQSAWAAMYQIGICFGALSSAQVSDRLGRRAAMIAGCIISAAGVAVLFAADTKAMFLIGKIINGYSIGILIATCQVYNSEIVPLKLRGPILALFTFSQVLGQLISVSIVHGRVGIQTPMAYRLPFALEWIWPGLLAIIAILIPESPWHLLRAGGEAKAAAALKRLHGSDYDTAPEIALMQKVTEEERLSRSSSAKAGFVDCFKGSNRRRTLIACFIVVVQQAAGVVFYSNSSYFLLQAGMSADKSIMATEIGIALALPANAISWFTMSRLGRRTLLIFSLSTVTCIMLAVGIAGSVPRTTASLWTLGGLLIVSPFFYNLGVGSVYPVLAAEVPSTELRAQTSSIAFFAFAFGSFSFNLFFPYMYNTTAGNLGGKCGYFFAGLSIICIFVVYFFVPETFGRTYAELDEIFEEGISARQSSTYVCKGAITHSAAGPEKGNVTLAEEAV</sequence>
<feature type="transmembrane region" description="Helical" evidence="9">
    <location>
        <begin position="48"/>
        <end position="78"/>
    </location>
</feature>
<dbReference type="EMBL" id="RSCD01000002">
    <property type="protein sequence ID" value="RSH94278.1"/>
    <property type="molecule type" value="Genomic_DNA"/>
</dbReference>
<proteinExistence type="inferred from homology"/>
<dbReference type="OrthoDB" id="6612291at2759"/>
<dbReference type="NCBIfam" id="TIGR00879">
    <property type="entry name" value="SP"/>
    <property type="match status" value="1"/>
</dbReference>
<dbReference type="FunFam" id="1.20.1250.20:FF:000078">
    <property type="entry name" value="MFS maltose transporter, putative"/>
    <property type="match status" value="1"/>
</dbReference>
<evidence type="ECO:0000313" key="11">
    <source>
        <dbReference type="EMBL" id="RSH94278.1"/>
    </source>
</evidence>
<dbReference type="PANTHER" id="PTHR48022:SF33">
    <property type="entry name" value="SUGAR PERMEASE, PUTATIVE (AFU_ORTHOLOGUE AFUA_6G12040)-RELATED"/>
    <property type="match status" value="1"/>
</dbReference>
<evidence type="ECO:0000256" key="9">
    <source>
        <dbReference type="SAM" id="Phobius"/>
    </source>
</evidence>
<dbReference type="Pfam" id="PF00083">
    <property type="entry name" value="Sugar_tr"/>
    <property type="match status" value="1"/>
</dbReference>
<evidence type="ECO:0000259" key="10">
    <source>
        <dbReference type="PROSITE" id="PS50850"/>
    </source>
</evidence>
<organism evidence="11 12">
    <name type="scientific">Saitozyma podzolica</name>
    <dbReference type="NCBI Taxonomy" id="1890683"/>
    <lineage>
        <taxon>Eukaryota</taxon>
        <taxon>Fungi</taxon>
        <taxon>Dikarya</taxon>
        <taxon>Basidiomycota</taxon>
        <taxon>Agaricomycotina</taxon>
        <taxon>Tremellomycetes</taxon>
        <taxon>Tremellales</taxon>
        <taxon>Trimorphomycetaceae</taxon>
        <taxon>Saitozyma</taxon>
    </lineage>
</organism>
<dbReference type="SUPFAM" id="SSF103473">
    <property type="entry name" value="MFS general substrate transporter"/>
    <property type="match status" value="1"/>
</dbReference>
<feature type="transmembrane region" description="Helical" evidence="9">
    <location>
        <begin position="439"/>
        <end position="459"/>
    </location>
</feature>
<comment type="catalytic activity">
    <reaction evidence="7">
        <text>myo-inositol(out) + H(+)(out) = myo-inositol(in) + H(+)(in)</text>
        <dbReference type="Rhea" id="RHEA:60364"/>
        <dbReference type="ChEBI" id="CHEBI:15378"/>
        <dbReference type="ChEBI" id="CHEBI:17268"/>
    </reaction>
</comment>
<dbReference type="GO" id="GO:0016020">
    <property type="term" value="C:membrane"/>
    <property type="evidence" value="ECO:0007669"/>
    <property type="project" value="UniProtKB-SubCell"/>
</dbReference>
<evidence type="ECO:0000256" key="8">
    <source>
        <dbReference type="RuleBase" id="RU003346"/>
    </source>
</evidence>
<dbReference type="PROSITE" id="PS00216">
    <property type="entry name" value="SUGAR_TRANSPORT_1"/>
    <property type="match status" value="1"/>
</dbReference>
<feature type="transmembrane region" description="Helical" evidence="9">
    <location>
        <begin position="471"/>
        <end position="489"/>
    </location>
</feature>
<dbReference type="InterPro" id="IPR005828">
    <property type="entry name" value="MFS_sugar_transport-like"/>
</dbReference>
<dbReference type="InterPro" id="IPR003663">
    <property type="entry name" value="Sugar/inositol_transpt"/>
</dbReference>
<feature type="transmembrane region" description="Helical" evidence="9">
    <location>
        <begin position="185"/>
        <end position="204"/>
    </location>
</feature>
<feature type="transmembrane region" description="Helical" evidence="9">
    <location>
        <begin position="305"/>
        <end position="323"/>
    </location>
</feature>
<feature type="transmembrane region" description="Helical" evidence="9">
    <location>
        <begin position="126"/>
        <end position="145"/>
    </location>
</feature>
<evidence type="ECO:0000256" key="4">
    <source>
        <dbReference type="ARBA" id="ARBA00022692"/>
    </source>
</evidence>
<feature type="transmembrane region" description="Helical" evidence="9">
    <location>
        <begin position="369"/>
        <end position="391"/>
    </location>
</feature>
<feature type="domain" description="Major facilitator superfamily (MFS) profile" evidence="10">
    <location>
        <begin position="51"/>
        <end position="493"/>
    </location>
</feature>
<gene>
    <name evidence="11" type="ORF">EHS25_004081</name>
</gene>
<evidence type="ECO:0000256" key="6">
    <source>
        <dbReference type="ARBA" id="ARBA00023136"/>
    </source>
</evidence>
<keyword evidence="3 8" id="KW-0813">Transport</keyword>
<feature type="transmembrane region" description="Helical" evidence="9">
    <location>
        <begin position="98"/>
        <end position="114"/>
    </location>
</feature>
<feature type="transmembrane region" description="Helical" evidence="9">
    <location>
        <begin position="403"/>
        <end position="427"/>
    </location>
</feature>
<comment type="similarity">
    <text evidence="2 8">Belongs to the major facilitator superfamily. Sugar transporter (TC 2.A.1.1) family.</text>
</comment>
<dbReference type="GO" id="GO:0005351">
    <property type="term" value="F:carbohydrate:proton symporter activity"/>
    <property type="evidence" value="ECO:0007669"/>
    <property type="project" value="TreeGrafter"/>
</dbReference>
<feature type="transmembrane region" description="Helical" evidence="9">
    <location>
        <begin position="343"/>
        <end position="362"/>
    </location>
</feature>
<evidence type="ECO:0000256" key="5">
    <source>
        <dbReference type="ARBA" id="ARBA00022989"/>
    </source>
</evidence>
<accession>A0A427YT00</accession>
<keyword evidence="4 9" id="KW-0812">Transmembrane</keyword>